<accession>A0A3E0WVH1</accession>
<sequence length="138" mass="16511">MKKIAEYLSNKYFANKYRGITFESIEQQLAEERFPEKLIDHLLAEFQVIFDEYGKSVFQTWIANLNYQVPEPFRKEEKAEQIYESFTEWMEDEVIKLENETGLPWEEQAEDLANLSIKARKAQLVLRHRISDIVLELF</sequence>
<comment type="caution">
    <text evidence="1">The sequence shown here is derived from an EMBL/GenBank/DDBJ whole genome shotgun (WGS) entry which is preliminary data.</text>
</comment>
<evidence type="ECO:0000313" key="1">
    <source>
        <dbReference type="EMBL" id="RFA35996.1"/>
    </source>
</evidence>
<dbReference type="Proteomes" id="UP000256488">
    <property type="component" value="Unassembled WGS sequence"/>
</dbReference>
<dbReference type="EMBL" id="NFZX01000008">
    <property type="protein sequence ID" value="RFA35996.1"/>
    <property type="molecule type" value="Genomic_DNA"/>
</dbReference>
<proteinExistence type="predicted"/>
<dbReference type="AlphaFoldDB" id="A0A3E0WVH1"/>
<reference evidence="1 2" key="1">
    <citation type="submission" date="2017-05" db="EMBL/GenBank/DDBJ databases">
        <title>Virgibacillus sp. AK90 isolated from a saltern of Kakinada, India.</title>
        <authorList>
            <person name="Gupta V."/>
            <person name="Sidhu C."/>
            <person name="Korpole S."/>
            <person name="Pinnaka A.K."/>
        </authorList>
    </citation>
    <scope>NUCLEOTIDE SEQUENCE [LARGE SCALE GENOMIC DNA]</scope>
    <source>
        <strain evidence="1 2">AK90</strain>
    </source>
</reference>
<organism evidence="1 2">
    <name type="scientific">Virgibacillus dokdonensis</name>
    <dbReference type="NCBI Taxonomy" id="302167"/>
    <lineage>
        <taxon>Bacteria</taxon>
        <taxon>Bacillati</taxon>
        <taxon>Bacillota</taxon>
        <taxon>Bacilli</taxon>
        <taxon>Bacillales</taxon>
        <taxon>Bacillaceae</taxon>
        <taxon>Virgibacillus</taxon>
    </lineage>
</organism>
<gene>
    <name evidence="1" type="ORF">CAI16_06060</name>
</gene>
<protein>
    <submittedName>
        <fullName evidence="1">Uncharacterized protein</fullName>
    </submittedName>
</protein>
<dbReference type="RefSeq" id="WP_116277687.1">
    <property type="nucleotide sequence ID" value="NZ_NFZX01000008.1"/>
</dbReference>
<evidence type="ECO:0000313" key="2">
    <source>
        <dbReference type="Proteomes" id="UP000256488"/>
    </source>
</evidence>
<name>A0A3E0WVH1_9BACI</name>